<proteinExistence type="predicted"/>
<dbReference type="RefSeq" id="WP_006711751.1">
    <property type="nucleotide sequence ID" value="NZ_AFWF01000092.1"/>
</dbReference>
<dbReference type="Proteomes" id="UP000004605">
    <property type="component" value="Unassembled WGS sequence"/>
</dbReference>
<evidence type="ECO:0000313" key="2">
    <source>
        <dbReference type="Proteomes" id="UP000004605"/>
    </source>
</evidence>
<evidence type="ECO:0000313" key="1">
    <source>
        <dbReference type="EMBL" id="EGU42964.1"/>
    </source>
</evidence>
<dbReference type="EMBL" id="AFWF01000092">
    <property type="protein sequence ID" value="EGU42964.1"/>
    <property type="molecule type" value="Genomic_DNA"/>
</dbReference>
<comment type="caution">
    <text evidence="1">The sequence shown here is derived from an EMBL/GenBank/DDBJ whole genome shotgun (WGS) entry which is preliminary data.</text>
</comment>
<sequence>MIKISKIESGFRLNVPALAVWFEEIEVCDLGIKFYGQEQLIAFLSRSELESFGVKFDNVVFQTFALAIPERVK</sequence>
<reference evidence="1 2" key="1">
    <citation type="journal article" date="2012" name="Int. J. Syst. Evol. Microbiol.">
        <title>Vibrio caribbeanicus sp. nov., isolated from the marine sponge Scleritoderma cyanea.</title>
        <authorList>
            <person name="Hoffmann M."/>
            <person name="Monday S.R."/>
            <person name="Allard M.W."/>
            <person name="Strain E.A."/>
            <person name="Whittaker P."/>
            <person name="Naum M."/>
            <person name="McCarthy P.J."/>
            <person name="Lopez J.V."/>
            <person name="Fischer M."/>
            <person name="Brown E.W."/>
        </authorList>
    </citation>
    <scope>NUCLEOTIDE SEQUENCE [LARGE SCALE GENOMIC DNA]</scope>
    <source>
        <strain evidence="1 2">ATCC 700023</strain>
    </source>
</reference>
<dbReference type="AlphaFoldDB" id="F9S0Y1"/>
<protein>
    <submittedName>
        <fullName evidence="1">Uncharacterized protein</fullName>
    </submittedName>
</protein>
<accession>F9S0Y1</accession>
<gene>
    <name evidence="1" type="ORF">VII00023_02899</name>
</gene>
<organism evidence="1 2">
    <name type="scientific">Vibrio ichthyoenteri ATCC 700023</name>
    <dbReference type="NCBI Taxonomy" id="870968"/>
    <lineage>
        <taxon>Bacteria</taxon>
        <taxon>Pseudomonadati</taxon>
        <taxon>Pseudomonadota</taxon>
        <taxon>Gammaproteobacteria</taxon>
        <taxon>Vibrionales</taxon>
        <taxon>Vibrionaceae</taxon>
        <taxon>Vibrio</taxon>
    </lineage>
</organism>
<name>F9S0Y1_9VIBR</name>
<keyword evidence="2" id="KW-1185">Reference proteome</keyword>